<feature type="repeat" description="HEAT" evidence="3">
    <location>
        <begin position="240"/>
        <end position="278"/>
    </location>
</feature>
<dbReference type="Pfam" id="PF22956">
    <property type="entry name" value="VPS15-like_hel"/>
    <property type="match status" value="1"/>
</dbReference>
<feature type="repeat" description="HEAT" evidence="3">
    <location>
        <begin position="85"/>
        <end position="123"/>
    </location>
</feature>
<dbReference type="GO" id="GO:0000159">
    <property type="term" value="C:protein phosphatase type 2A complex"/>
    <property type="evidence" value="ECO:0007669"/>
    <property type="project" value="TreeGrafter"/>
</dbReference>
<dbReference type="GO" id="GO:0019888">
    <property type="term" value="F:protein phosphatase regulator activity"/>
    <property type="evidence" value="ECO:0007669"/>
    <property type="project" value="TreeGrafter"/>
</dbReference>
<evidence type="ECO:0000259" key="5">
    <source>
        <dbReference type="Pfam" id="PF22956"/>
    </source>
</evidence>
<dbReference type="InterPro" id="IPR016024">
    <property type="entry name" value="ARM-type_fold"/>
</dbReference>
<dbReference type="Pfam" id="PF22646">
    <property type="entry name" value="PPP2R1A-like_HEAT"/>
    <property type="match status" value="1"/>
</dbReference>
<sequence>MAEDLYPIAILIDELKSEDVALRLNAIRRLSTIALALGPSRARDDLIPFLQESLDDEDEVLLALADELGKNFEDYLGGREYAHLLLGPLENLAAVEETLVRDKATESISKIVAVLTPDQTEQYAVPLLRKLSTGEWFTSRISSASLYAPIYPRASEASKEEIRRLYAAIAQDDTPMVRRAAAKHLGEFAKKLSKEHVLSDALAIYIRLSIDEQDSVRLLTVEDLIAIAEQMAPHQVKEHLLGSIRQTYQDKSWRVRYMVANTFVKLAEAVGPDIVRDELVAAYVMLLKDNEAEVRTAGAGQIPGFAKLIPPETILSRLLPYQSQHVRAALGGQITGLAPLLGKEATIEHLLPLFLHLLKDEFPDVRLNIISKLEQVNNVIGIDLLSQSLLPAIVDLAEDKQWRVRQAIIEYIPLLATQLGVSFFDEQLGSLCMSWLGDNVYSIREAATVNLKRLTDVFGPEWANNTIVPKVLQMGSHPNYLYRMTTVFAITTIAPSLSPEVIQGAVLQTVLTLVDDPIPNIRFNVAKSLEVLAATLLESGPMGQEVIQRTIVPVVETLKEDTDADVRYFASRALEHTLGLETIGR</sequence>
<dbReference type="PROSITE" id="PS50077">
    <property type="entry name" value="HEAT_REPEAT"/>
    <property type="match status" value="8"/>
</dbReference>
<dbReference type="InterPro" id="IPR055231">
    <property type="entry name" value="2AA_helical"/>
</dbReference>
<feature type="repeat" description="HEAT" evidence="3">
    <location>
        <begin position="389"/>
        <end position="427"/>
    </location>
</feature>
<dbReference type="InterPro" id="IPR021133">
    <property type="entry name" value="HEAT_type_2"/>
</dbReference>
<keyword evidence="7" id="KW-1185">Reference proteome</keyword>
<feature type="repeat" description="HEAT" evidence="3">
    <location>
        <begin position="506"/>
        <end position="539"/>
    </location>
</feature>
<evidence type="ECO:0000256" key="1">
    <source>
        <dbReference type="ARBA" id="ARBA00022737"/>
    </source>
</evidence>
<dbReference type="InterPro" id="IPR011989">
    <property type="entry name" value="ARM-like"/>
</dbReference>
<evidence type="ECO:0000256" key="2">
    <source>
        <dbReference type="ARBA" id="ARBA00038332"/>
    </source>
</evidence>
<evidence type="ECO:0000256" key="3">
    <source>
        <dbReference type="PROSITE-ProRule" id="PRU00103"/>
    </source>
</evidence>
<dbReference type="Proteomes" id="UP000886523">
    <property type="component" value="Unassembled WGS sequence"/>
</dbReference>
<comment type="caution">
    <text evidence="6">The sequence shown here is derived from an EMBL/GenBank/DDBJ whole genome shotgun (WGS) entry which is preliminary data.</text>
</comment>
<feature type="repeat" description="HEAT" evidence="3">
    <location>
        <begin position="350"/>
        <end position="388"/>
    </location>
</feature>
<evidence type="ECO:0000259" key="4">
    <source>
        <dbReference type="Pfam" id="PF22646"/>
    </source>
</evidence>
<accession>A0A9P6APQ3</accession>
<feature type="domain" description="Phosphatase PP2A regulatory subunit A/Splicing factor 3B subunit 1-like HEAT repeat" evidence="4">
    <location>
        <begin position="272"/>
        <end position="342"/>
    </location>
</feature>
<dbReference type="EMBL" id="MU129036">
    <property type="protein sequence ID" value="KAF9509402.1"/>
    <property type="molecule type" value="Genomic_DNA"/>
</dbReference>
<dbReference type="InterPro" id="IPR054573">
    <property type="entry name" value="PP2A/SF3B1-like_HEAT"/>
</dbReference>
<dbReference type="AlphaFoldDB" id="A0A9P6APQ3"/>
<dbReference type="PANTHER" id="PTHR10648:SF4">
    <property type="entry name" value="PROTEIN PHOSPHATASE 2 (FORMERLY 2A), REGULATORY SUBUNIT A, BETA ISOFORM-RELATED"/>
    <property type="match status" value="1"/>
</dbReference>
<reference evidence="6" key="1">
    <citation type="journal article" date="2020" name="Nat. Commun.">
        <title>Large-scale genome sequencing of mycorrhizal fungi provides insights into the early evolution of symbiotic traits.</title>
        <authorList>
            <person name="Miyauchi S."/>
            <person name="Kiss E."/>
            <person name="Kuo A."/>
            <person name="Drula E."/>
            <person name="Kohler A."/>
            <person name="Sanchez-Garcia M."/>
            <person name="Morin E."/>
            <person name="Andreopoulos B."/>
            <person name="Barry K.W."/>
            <person name="Bonito G."/>
            <person name="Buee M."/>
            <person name="Carver A."/>
            <person name="Chen C."/>
            <person name="Cichocki N."/>
            <person name="Clum A."/>
            <person name="Culley D."/>
            <person name="Crous P.W."/>
            <person name="Fauchery L."/>
            <person name="Girlanda M."/>
            <person name="Hayes R.D."/>
            <person name="Keri Z."/>
            <person name="LaButti K."/>
            <person name="Lipzen A."/>
            <person name="Lombard V."/>
            <person name="Magnuson J."/>
            <person name="Maillard F."/>
            <person name="Murat C."/>
            <person name="Nolan M."/>
            <person name="Ohm R.A."/>
            <person name="Pangilinan J."/>
            <person name="Pereira M.F."/>
            <person name="Perotto S."/>
            <person name="Peter M."/>
            <person name="Pfister S."/>
            <person name="Riley R."/>
            <person name="Sitrit Y."/>
            <person name="Stielow J.B."/>
            <person name="Szollosi G."/>
            <person name="Zifcakova L."/>
            <person name="Stursova M."/>
            <person name="Spatafora J.W."/>
            <person name="Tedersoo L."/>
            <person name="Vaario L.M."/>
            <person name="Yamada A."/>
            <person name="Yan M."/>
            <person name="Wang P."/>
            <person name="Xu J."/>
            <person name="Bruns T."/>
            <person name="Baldrian P."/>
            <person name="Vilgalys R."/>
            <person name="Dunand C."/>
            <person name="Henrissat B."/>
            <person name="Grigoriev I.V."/>
            <person name="Hibbett D."/>
            <person name="Nagy L.G."/>
            <person name="Martin F.M."/>
        </authorList>
    </citation>
    <scope>NUCLEOTIDE SEQUENCE</scope>
    <source>
        <strain evidence="6">UP504</strain>
    </source>
</reference>
<evidence type="ECO:0000313" key="7">
    <source>
        <dbReference type="Proteomes" id="UP000886523"/>
    </source>
</evidence>
<evidence type="ECO:0000313" key="6">
    <source>
        <dbReference type="EMBL" id="KAF9509402.1"/>
    </source>
</evidence>
<keyword evidence="1" id="KW-0677">Repeat</keyword>
<name>A0A9P6APQ3_9AGAM</name>
<gene>
    <name evidence="6" type="ORF">BS47DRAFT_1349275</name>
</gene>
<feature type="repeat" description="HEAT" evidence="3">
    <location>
        <begin position="201"/>
        <end position="239"/>
    </location>
</feature>
<dbReference type="FunFam" id="1.25.10.10:FF:000062">
    <property type="entry name" value="Serine/threonine-protein phosphatase 2A regulatory subunit A alpha isoform"/>
    <property type="match status" value="1"/>
</dbReference>
<feature type="repeat" description="HEAT" evidence="3">
    <location>
        <begin position="162"/>
        <end position="200"/>
    </location>
</feature>
<dbReference type="GO" id="GO:0005634">
    <property type="term" value="C:nucleus"/>
    <property type="evidence" value="ECO:0007669"/>
    <property type="project" value="UniProtKB-ARBA"/>
</dbReference>
<dbReference type="Gene3D" id="1.25.10.10">
    <property type="entry name" value="Leucine-rich Repeat Variant"/>
    <property type="match status" value="1"/>
</dbReference>
<proteinExistence type="inferred from homology"/>
<feature type="repeat" description="HEAT" evidence="3">
    <location>
        <begin position="279"/>
        <end position="317"/>
    </location>
</feature>
<protein>
    <submittedName>
        <fullName evidence="6">Uncharacterized protein</fullName>
    </submittedName>
</protein>
<organism evidence="6 7">
    <name type="scientific">Hydnum rufescens UP504</name>
    <dbReference type="NCBI Taxonomy" id="1448309"/>
    <lineage>
        <taxon>Eukaryota</taxon>
        <taxon>Fungi</taxon>
        <taxon>Dikarya</taxon>
        <taxon>Basidiomycota</taxon>
        <taxon>Agaricomycotina</taxon>
        <taxon>Agaricomycetes</taxon>
        <taxon>Cantharellales</taxon>
        <taxon>Hydnaceae</taxon>
        <taxon>Hydnum</taxon>
    </lineage>
</organism>
<feature type="domain" description="Phosphatase 2A Regulatory Subunit A helical" evidence="5">
    <location>
        <begin position="354"/>
        <end position="517"/>
    </location>
</feature>
<dbReference type="OrthoDB" id="340346at2759"/>
<dbReference type="GO" id="GO:0005829">
    <property type="term" value="C:cytosol"/>
    <property type="evidence" value="ECO:0007669"/>
    <property type="project" value="TreeGrafter"/>
</dbReference>
<comment type="similarity">
    <text evidence="2">Belongs to the phosphatase 2A regulatory subunit A family.</text>
</comment>
<dbReference type="SUPFAM" id="SSF48371">
    <property type="entry name" value="ARM repeat"/>
    <property type="match status" value="1"/>
</dbReference>
<dbReference type="InterPro" id="IPR051023">
    <property type="entry name" value="PP2A_Regulatory_Subunit_A"/>
</dbReference>
<dbReference type="PANTHER" id="PTHR10648">
    <property type="entry name" value="SERINE/THREONINE-PROTEIN PHOSPHATASE PP2A 65 KDA REGULATORY SUBUNIT"/>
    <property type="match status" value="1"/>
</dbReference>